<dbReference type="Gene3D" id="3.30.420.40">
    <property type="match status" value="1"/>
</dbReference>
<proteinExistence type="predicted"/>
<evidence type="ECO:0000313" key="1">
    <source>
        <dbReference type="EMBL" id="MFC0270167.1"/>
    </source>
</evidence>
<organism evidence="1 2">
    <name type="scientific">Metabacillus herbersteinensis</name>
    <dbReference type="NCBI Taxonomy" id="283816"/>
    <lineage>
        <taxon>Bacteria</taxon>
        <taxon>Bacillati</taxon>
        <taxon>Bacillota</taxon>
        <taxon>Bacilli</taxon>
        <taxon>Bacillales</taxon>
        <taxon>Bacillaceae</taxon>
        <taxon>Metabacillus</taxon>
    </lineage>
</organism>
<keyword evidence="2" id="KW-1185">Reference proteome</keyword>
<protein>
    <submittedName>
        <fullName evidence="1">Type IV pilus biogenesis protein PilM</fullName>
    </submittedName>
</protein>
<name>A0ABV6G910_9BACI</name>
<gene>
    <name evidence="1" type="primary">pilM</name>
    <name evidence="1" type="ORF">ACFFIX_01665</name>
</gene>
<reference evidence="1 2" key="1">
    <citation type="submission" date="2024-09" db="EMBL/GenBank/DDBJ databases">
        <authorList>
            <person name="Sun Q."/>
            <person name="Mori K."/>
        </authorList>
    </citation>
    <scope>NUCLEOTIDE SEQUENCE [LARGE SCALE GENOMIC DNA]</scope>
    <source>
        <strain evidence="1 2">CCM 7228</strain>
    </source>
</reference>
<dbReference type="SUPFAM" id="SSF53067">
    <property type="entry name" value="Actin-like ATPase domain"/>
    <property type="match status" value="1"/>
</dbReference>
<sequence>MFLSFKGKIGNIIIKDHSIRYVELKQSLPNVLQKCEERLLPPGLIKDGKIENAETLAMILDECVSDWGIKGRKVRFTVPDSHVVIRKVTVPADLKPDELRGHLYLEIGSSIHLPFEEVVFDYVVLKQNAKGQDLLLFASSEELVTEYSNLFEDAHLKPITADISTLCYFRLFKQQQLIQNNKTTLFIQFDLFSENLSIFQDQNPVFMKNRSNEDSDEDSKETFSLRLNDVIKEIDHVINFYKFTLNNGTDEVKQFILSGDHPLITTVYEELKGNLNENVQLIPEEVGYLPDKTPIPRTFHLATGLALKEVH</sequence>
<accession>A0ABV6G910</accession>
<evidence type="ECO:0000313" key="2">
    <source>
        <dbReference type="Proteomes" id="UP001589854"/>
    </source>
</evidence>
<dbReference type="Proteomes" id="UP001589854">
    <property type="component" value="Unassembled WGS sequence"/>
</dbReference>
<dbReference type="InterPro" id="IPR043129">
    <property type="entry name" value="ATPase_NBD"/>
</dbReference>
<dbReference type="RefSeq" id="WP_378929846.1">
    <property type="nucleotide sequence ID" value="NZ_JBHLVO010000001.1"/>
</dbReference>
<dbReference type="InterPro" id="IPR005883">
    <property type="entry name" value="PilM"/>
</dbReference>
<dbReference type="Pfam" id="PF11104">
    <property type="entry name" value="PilM_2"/>
    <property type="match status" value="1"/>
</dbReference>
<dbReference type="EMBL" id="JBHLVO010000001">
    <property type="protein sequence ID" value="MFC0270167.1"/>
    <property type="molecule type" value="Genomic_DNA"/>
</dbReference>
<comment type="caution">
    <text evidence="1">The sequence shown here is derived from an EMBL/GenBank/DDBJ whole genome shotgun (WGS) entry which is preliminary data.</text>
</comment>